<organism evidence="4 5">
    <name type="scientific">Flavihumibacter petaseus NBRC 106054</name>
    <dbReference type="NCBI Taxonomy" id="1220578"/>
    <lineage>
        <taxon>Bacteria</taxon>
        <taxon>Pseudomonadati</taxon>
        <taxon>Bacteroidota</taxon>
        <taxon>Chitinophagia</taxon>
        <taxon>Chitinophagales</taxon>
        <taxon>Chitinophagaceae</taxon>
        <taxon>Flavihumibacter</taxon>
    </lineage>
</organism>
<dbReference type="AlphaFoldDB" id="A0A0E9N1H6"/>
<feature type="signal peptide" evidence="3">
    <location>
        <begin position="1"/>
        <end position="21"/>
    </location>
</feature>
<protein>
    <submittedName>
        <fullName evidence="4">6-phosphogluconolactonase</fullName>
    </submittedName>
</protein>
<dbReference type="SUPFAM" id="SSF51004">
    <property type="entry name" value="C-terminal (heme d1) domain of cytochrome cd1-nitrite reductase"/>
    <property type="match status" value="1"/>
</dbReference>
<sequence>MRIAPFLLSFFACCAAIPAQSQMLRLYVGTYTSDKSEGIYLFNFDPATGTATPGGVTSGVSNPSYLTLSKDGKNLYAVNENGGKEPGSISAFSVNPSDGKLTFLNKLPSGGDYPCYITASDNRKWVIAANYGGGSLVAYPLLIDGSLADKQQLIQHTGKGTNPDRQEGPHVHSTTITPDGRYVLVCDLGLDKIFTYKFNSEADQTALSAANPPFAATAPGDGPRHIAFHPNGRWFFEMGEMSGKVSSWQYKKGKMTMLQSVDAHTPQYSGDRGSADIHVSPDGKFVYASNRYASNNIAIISIDPKTGMMTNAGFQDLKVKKPRNFVIDPSGKYLLVAGQESGGIEVFERNAETGQLTSKGIIDVPNPVCLKFF</sequence>
<evidence type="ECO:0000256" key="3">
    <source>
        <dbReference type="SAM" id="SignalP"/>
    </source>
</evidence>
<dbReference type="InterPro" id="IPR019405">
    <property type="entry name" value="Lactonase_7-beta_prop"/>
</dbReference>
<gene>
    <name evidence="4" type="primary">pgl</name>
    <name evidence="4" type="ORF">FPE01S_02_07340</name>
</gene>
<dbReference type="STRING" id="1220578.FPE01S_02_07340"/>
<evidence type="ECO:0000256" key="1">
    <source>
        <dbReference type="ARBA" id="ARBA00005564"/>
    </source>
</evidence>
<proteinExistence type="inferred from homology"/>
<dbReference type="Proteomes" id="UP000033121">
    <property type="component" value="Unassembled WGS sequence"/>
</dbReference>
<dbReference type="GO" id="GO:0006006">
    <property type="term" value="P:glucose metabolic process"/>
    <property type="evidence" value="ECO:0007669"/>
    <property type="project" value="UniProtKB-KW"/>
</dbReference>
<keyword evidence="5" id="KW-1185">Reference proteome</keyword>
<dbReference type="InterPro" id="IPR011048">
    <property type="entry name" value="Haem_d1_sf"/>
</dbReference>
<reference evidence="4 5" key="1">
    <citation type="submission" date="2015-04" db="EMBL/GenBank/DDBJ databases">
        <title>Whole genome shotgun sequence of Flavihumibacter petaseus NBRC 106054.</title>
        <authorList>
            <person name="Miyazawa S."/>
            <person name="Hosoyama A."/>
            <person name="Hashimoto M."/>
            <person name="Noguchi M."/>
            <person name="Tsuchikane K."/>
            <person name="Ohji S."/>
            <person name="Yamazoe A."/>
            <person name="Ichikawa N."/>
            <person name="Kimura A."/>
            <person name="Fujita N."/>
        </authorList>
    </citation>
    <scope>NUCLEOTIDE SEQUENCE [LARGE SCALE GENOMIC DNA]</scope>
    <source>
        <strain evidence="4 5">NBRC 106054</strain>
    </source>
</reference>
<dbReference type="InterPro" id="IPR050282">
    <property type="entry name" value="Cycloisomerase_2"/>
</dbReference>
<accession>A0A0E9N1H6</accession>
<dbReference type="Gene3D" id="2.130.10.10">
    <property type="entry name" value="YVTN repeat-like/Quinoprotein amine dehydrogenase"/>
    <property type="match status" value="1"/>
</dbReference>
<dbReference type="GO" id="GO:0017057">
    <property type="term" value="F:6-phosphogluconolactonase activity"/>
    <property type="evidence" value="ECO:0007669"/>
    <property type="project" value="TreeGrafter"/>
</dbReference>
<dbReference type="Pfam" id="PF10282">
    <property type="entry name" value="Lactonase"/>
    <property type="match status" value="1"/>
</dbReference>
<name>A0A0E9N1H6_9BACT</name>
<dbReference type="PANTHER" id="PTHR30344:SF1">
    <property type="entry name" value="6-PHOSPHOGLUCONOLACTONASE"/>
    <property type="match status" value="1"/>
</dbReference>
<keyword evidence="3" id="KW-0732">Signal</keyword>
<keyword evidence="2" id="KW-0119">Carbohydrate metabolism</keyword>
<comment type="caution">
    <text evidence="4">The sequence shown here is derived from an EMBL/GenBank/DDBJ whole genome shotgun (WGS) entry which is preliminary data.</text>
</comment>
<evidence type="ECO:0000256" key="2">
    <source>
        <dbReference type="ARBA" id="ARBA00022526"/>
    </source>
</evidence>
<evidence type="ECO:0000313" key="4">
    <source>
        <dbReference type="EMBL" id="GAO43628.1"/>
    </source>
</evidence>
<dbReference type="InterPro" id="IPR015943">
    <property type="entry name" value="WD40/YVTN_repeat-like_dom_sf"/>
</dbReference>
<dbReference type="GO" id="GO:0005829">
    <property type="term" value="C:cytosol"/>
    <property type="evidence" value="ECO:0007669"/>
    <property type="project" value="TreeGrafter"/>
</dbReference>
<comment type="similarity">
    <text evidence="1">Belongs to the cycloisomerase 2 family.</text>
</comment>
<dbReference type="PANTHER" id="PTHR30344">
    <property type="entry name" value="6-PHOSPHOGLUCONOLACTONASE-RELATED"/>
    <property type="match status" value="1"/>
</dbReference>
<dbReference type="FunFam" id="2.130.10.10:FF:000306">
    <property type="entry name" value="3-carboxymuconate cyclase"/>
    <property type="match status" value="1"/>
</dbReference>
<dbReference type="OrthoDB" id="9790815at2"/>
<dbReference type="RefSeq" id="WP_046369475.1">
    <property type="nucleotide sequence ID" value="NZ_BBWV01000002.1"/>
</dbReference>
<dbReference type="EMBL" id="BBWV01000002">
    <property type="protein sequence ID" value="GAO43628.1"/>
    <property type="molecule type" value="Genomic_DNA"/>
</dbReference>
<evidence type="ECO:0000313" key="5">
    <source>
        <dbReference type="Proteomes" id="UP000033121"/>
    </source>
</evidence>
<keyword evidence="2" id="KW-0313">Glucose metabolism</keyword>
<feature type="chain" id="PRO_5002430151" evidence="3">
    <location>
        <begin position="22"/>
        <end position="373"/>
    </location>
</feature>